<reference evidence="9 10" key="1">
    <citation type="journal article" date="2015" name="Genome Biol. Evol.">
        <title>Phylogenomic analyses indicate that early fungi evolved digesting cell walls of algal ancestors of land plants.</title>
        <authorList>
            <person name="Chang Y."/>
            <person name="Wang S."/>
            <person name="Sekimoto S."/>
            <person name="Aerts A.L."/>
            <person name="Choi C."/>
            <person name="Clum A."/>
            <person name="LaButti K.M."/>
            <person name="Lindquist E.A."/>
            <person name="Yee Ngan C."/>
            <person name="Ohm R.A."/>
            <person name="Salamov A.A."/>
            <person name="Grigoriev I.V."/>
            <person name="Spatafora J.W."/>
            <person name="Berbee M.L."/>
        </authorList>
    </citation>
    <scope>NUCLEOTIDE SEQUENCE [LARGE SCALE GENOMIC DNA]</scope>
    <source>
        <strain evidence="9 10">NRRL 1564</strain>
    </source>
</reference>
<dbReference type="InterPro" id="IPR036224">
    <property type="entry name" value="GINS_bundle-like_dom_sf"/>
</dbReference>
<protein>
    <recommendedName>
        <fullName evidence="3 6">DNA replication complex GINS protein PSF3</fullName>
    </recommendedName>
</protein>
<keyword evidence="5 6" id="KW-0539">Nucleus</keyword>
<dbReference type="PANTHER" id="PTHR22768:SF0">
    <property type="entry name" value="DNA REPLICATION COMPLEX GINS PROTEIN PSF3"/>
    <property type="match status" value="1"/>
</dbReference>
<dbReference type="InterPro" id="IPR021151">
    <property type="entry name" value="GINS_A"/>
</dbReference>
<dbReference type="Gene3D" id="1.20.58.2050">
    <property type="match status" value="1"/>
</dbReference>
<dbReference type="InterPro" id="IPR010492">
    <property type="entry name" value="GINS_Psf3"/>
</dbReference>
<dbReference type="Pfam" id="PF05916">
    <property type="entry name" value="Sld5"/>
    <property type="match status" value="1"/>
</dbReference>
<sequence length="180" mass="20547">MSKPGYYDIDDILAVQERVPCVLQVDLDGLGSAGGGGGTSKVYRNSRWTLPFWMADRLNEEDYVDMEVSPIFSKRANRMYAASPESVQLRSISQHYYQFGLQMGDLVPEIPHVLRNMYMQRIQKIARIAQQDHNIEAFDFVQSLDRTEARLLKLCQQAQGAIPEWQQNKAYTLTKTSAIP</sequence>
<evidence type="ECO:0000256" key="5">
    <source>
        <dbReference type="ARBA" id="ARBA00023242"/>
    </source>
</evidence>
<dbReference type="PANTHER" id="PTHR22768">
    <property type="entry name" value="DNA REPLICATION COMPLEX GINS PROTEIN PSF3"/>
    <property type="match status" value="1"/>
</dbReference>
<dbReference type="OrthoDB" id="10251744at2759"/>
<dbReference type="InterPro" id="IPR055221">
    <property type="entry name" value="PSF3_N"/>
</dbReference>
<feature type="domain" description="DNA replication complex GINS protein PSF3 N-terminal" evidence="8">
    <location>
        <begin position="7"/>
        <end position="58"/>
    </location>
</feature>
<comment type="subunit">
    <text evidence="6">Component of the GINS complex.</text>
</comment>
<name>A0A2G5BK12_COERN</name>
<dbReference type="GO" id="GO:1902975">
    <property type="term" value="P:mitotic DNA replication initiation"/>
    <property type="evidence" value="ECO:0007669"/>
    <property type="project" value="TreeGrafter"/>
</dbReference>
<dbReference type="Proteomes" id="UP000242474">
    <property type="component" value="Unassembled WGS sequence"/>
</dbReference>
<evidence type="ECO:0000259" key="8">
    <source>
        <dbReference type="Pfam" id="PF22466"/>
    </source>
</evidence>
<feature type="domain" description="GINS subunit" evidence="7">
    <location>
        <begin position="78"/>
        <end position="156"/>
    </location>
</feature>
<accession>A0A2G5BK12</accession>
<comment type="subcellular location">
    <subcellularLocation>
        <location evidence="1 6">Nucleus</location>
    </subcellularLocation>
</comment>
<dbReference type="GO" id="GO:0000811">
    <property type="term" value="C:GINS complex"/>
    <property type="evidence" value="ECO:0007669"/>
    <property type="project" value="UniProtKB-UniRule"/>
</dbReference>
<evidence type="ECO:0000256" key="3">
    <source>
        <dbReference type="ARBA" id="ARBA00015140"/>
    </source>
</evidence>
<dbReference type="Pfam" id="PF22466">
    <property type="entry name" value="PSF3_N"/>
    <property type="match status" value="1"/>
</dbReference>
<evidence type="ECO:0000256" key="4">
    <source>
        <dbReference type="ARBA" id="ARBA00022705"/>
    </source>
</evidence>
<keyword evidence="10" id="KW-1185">Reference proteome</keyword>
<evidence type="ECO:0000256" key="6">
    <source>
        <dbReference type="RuleBase" id="RU367161"/>
    </source>
</evidence>
<evidence type="ECO:0000256" key="2">
    <source>
        <dbReference type="ARBA" id="ARBA00006343"/>
    </source>
</evidence>
<comment type="function">
    <text evidence="6">The GINS complex plays an essential role in the initiation of DNA replication.</text>
</comment>
<dbReference type="InterPro" id="IPR038437">
    <property type="entry name" value="GINS_Psf3_sf"/>
</dbReference>
<comment type="similarity">
    <text evidence="2 6">Belongs to the GINS3/PSF3 family.</text>
</comment>
<evidence type="ECO:0000259" key="7">
    <source>
        <dbReference type="Pfam" id="PF05916"/>
    </source>
</evidence>
<dbReference type="SUPFAM" id="SSF158573">
    <property type="entry name" value="GINS helical bundle-like"/>
    <property type="match status" value="1"/>
</dbReference>
<evidence type="ECO:0000256" key="1">
    <source>
        <dbReference type="ARBA" id="ARBA00004123"/>
    </source>
</evidence>
<dbReference type="AlphaFoldDB" id="A0A2G5BK12"/>
<evidence type="ECO:0000313" key="9">
    <source>
        <dbReference type="EMBL" id="PIA19339.1"/>
    </source>
</evidence>
<evidence type="ECO:0000313" key="10">
    <source>
        <dbReference type="Proteomes" id="UP000242474"/>
    </source>
</evidence>
<dbReference type="SUPFAM" id="SSF160059">
    <property type="entry name" value="PriA/YqbF domain"/>
    <property type="match status" value="1"/>
</dbReference>
<dbReference type="CDD" id="cd21693">
    <property type="entry name" value="GINS_B_Psf3"/>
    <property type="match status" value="1"/>
</dbReference>
<organism evidence="9 10">
    <name type="scientific">Coemansia reversa (strain ATCC 12441 / NRRL 1564)</name>
    <dbReference type="NCBI Taxonomy" id="763665"/>
    <lineage>
        <taxon>Eukaryota</taxon>
        <taxon>Fungi</taxon>
        <taxon>Fungi incertae sedis</taxon>
        <taxon>Zoopagomycota</taxon>
        <taxon>Kickxellomycotina</taxon>
        <taxon>Kickxellomycetes</taxon>
        <taxon>Kickxellales</taxon>
        <taxon>Kickxellaceae</taxon>
        <taxon>Coemansia</taxon>
    </lineage>
</organism>
<proteinExistence type="inferred from homology"/>
<keyword evidence="4 6" id="KW-0235">DNA replication</keyword>
<dbReference type="STRING" id="763665.A0A2G5BK12"/>
<gene>
    <name evidence="9" type="ORF">COEREDRAFT_79277</name>
</gene>
<dbReference type="EMBL" id="KZ303487">
    <property type="protein sequence ID" value="PIA19339.1"/>
    <property type="molecule type" value="Genomic_DNA"/>
</dbReference>
<dbReference type="CDD" id="cd11713">
    <property type="entry name" value="GINS_A_psf3"/>
    <property type="match status" value="1"/>
</dbReference>